<dbReference type="AlphaFoldDB" id="A0A7W8B3L5"/>
<protein>
    <recommendedName>
        <fullName evidence="1">Tn3 transposase DDE domain-containing protein</fullName>
    </recommendedName>
</protein>
<comment type="caution">
    <text evidence="2">The sequence shown here is derived from an EMBL/GenBank/DDBJ whole genome shotgun (WGS) entry which is preliminary data.</text>
</comment>
<feature type="domain" description="Tn3 transposase DDE" evidence="1">
    <location>
        <begin position="2"/>
        <end position="49"/>
    </location>
</feature>
<sequence>MLNIVILWNTVYFQKIIGEMRAEGIHVRDEDFACLSPLKFAHINLHGRYSFALPTEVQGG</sequence>
<gene>
    <name evidence="2" type="ORF">FHS40_008855</name>
</gene>
<name>A0A7W8B3L5_STRST</name>
<dbReference type="Proteomes" id="UP000549009">
    <property type="component" value="Unassembled WGS sequence"/>
</dbReference>
<evidence type="ECO:0000259" key="1">
    <source>
        <dbReference type="Pfam" id="PF01526"/>
    </source>
</evidence>
<reference evidence="2 3" key="1">
    <citation type="submission" date="2020-08" db="EMBL/GenBank/DDBJ databases">
        <title>Genomic Encyclopedia of Type Strains, Phase III (KMG-III): the genomes of soil and plant-associated and newly described type strains.</title>
        <authorList>
            <person name="Whitman W."/>
        </authorList>
    </citation>
    <scope>NUCLEOTIDE SEQUENCE [LARGE SCALE GENOMIC DNA]</scope>
    <source>
        <strain evidence="2 3">CECT 3146</strain>
    </source>
</reference>
<organism evidence="2 3">
    <name type="scientific">Streptomyces spectabilis</name>
    <dbReference type="NCBI Taxonomy" id="68270"/>
    <lineage>
        <taxon>Bacteria</taxon>
        <taxon>Bacillati</taxon>
        <taxon>Actinomycetota</taxon>
        <taxon>Actinomycetes</taxon>
        <taxon>Kitasatosporales</taxon>
        <taxon>Streptomycetaceae</taxon>
        <taxon>Streptomyces</taxon>
    </lineage>
</organism>
<dbReference type="GO" id="GO:0006313">
    <property type="term" value="P:DNA transposition"/>
    <property type="evidence" value="ECO:0007669"/>
    <property type="project" value="InterPro"/>
</dbReference>
<evidence type="ECO:0000313" key="2">
    <source>
        <dbReference type="EMBL" id="MBB5109725.1"/>
    </source>
</evidence>
<dbReference type="EMBL" id="JACHJD010000036">
    <property type="protein sequence ID" value="MBB5109725.1"/>
    <property type="molecule type" value="Genomic_DNA"/>
</dbReference>
<dbReference type="GO" id="GO:0004803">
    <property type="term" value="F:transposase activity"/>
    <property type="evidence" value="ECO:0007669"/>
    <property type="project" value="InterPro"/>
</dbReference>
<evidence type="ECO:0000313" key="3">
    <source>
        <dbReference type="Proteomes" id="UP000549009"/>
    </source>
</evidence>
<proteinExistence type="predicted"/>
<dbReference type="InterPro" id="IPR002513">
    <property type="entry name" value="Tn3_Tnp_DDE_dom"/>
</dbReference>
<accession>A0A7W8B3L5</accession>
<keyword evidence="3" id="KW-1185">Reference proteome</keyword>
<dbReference type="Pfam" id="PF01526">
    <property type="entry name" value="DDE_Tnp_Tn3"/>
    <property type="match status" value="1"/>
</dbReference>